<evidence type="ECO:0000313" key="2">
    <source>
        <dbReference type="Proteomes" id="UP000094808"/>
    </source>
</evidence>
<dbReference type="AlphaFoldDB" id="A0A853R5Y5"/>
<comment type="caution">
    <text evidence="1">The sequence shown here is derived from an EMBL/GenBank/DDBJ whole genome shotgun (WGS) entry which is preliminary data.</text>
</comment>
<sequence>MSENTRRSLIDALYELISEGKKVSIKSVADRAGLSHSIIYNRYPDLKCIIKDEQVKQTEQLKRDSDIAELEKLKIKLSSATRKNKKLEQEKSTDFPSLLAHIQQVYSMYDQLAEEHVEALNRLREIK</sequence>
<evidence type="ECO:0000313" key="1">
    <source>
        <dbReference type="EMBL" id="OEE37043.1"/>
    </source>
</evidence>
<dbReference type="EMBL" id="AJYS02000160">
    <property type="protein sequence ID" value="OEE37043.1"/>
    <property type="molecule type" value="Genomic_DNA"/>
</dbReference>
<dbReference type="RefSeq" id="WP_017045314.1">
    <property type="nucleotide sequence ID" value="NZ_AJYS02000160.1"/>
</dbReference>
<gene>
    <name evidence="1" type="ORF">A1QS_04645</name>
</gene>
<organism evidence="1 2">
    <name type="scientific">Vibrio ordalii FS-238</name>
    <dbReference type="NCBI Taxonomy" id="617133"/>
    <lineage>
        <taxon>Bacteria</taxon>
        <taxon>Pseudomonadati</taxon>
        <taxon>Pseudomonadota</taxon>
        <taxon>Gammaproteobacteria</taxon>
        <taxon>Vibrionales</taxon>
        <taxon>Vibrionaceae</taxon>
        <taxon>Vibrio</taxon>
    </lineage>
</organism>
<protein>
    <submittedName>
        <fullName evidence="1">Uncharacterized protein</fullName>
    </submittedName>
</protein>
<dbReference type="Gene3D" id="1.10.357.10">
    <property type="entry name" value="Tetracycline Repressor, domain 2"/>
    <property type="match status" value="1"/>
</dbReference>
<dbReference type="InterPro" id="IPR009057">
    <property type="entry name" value="Homeodomain-like_sf"/>
</dbReference>
<name>A0A853R5Y5_9VIBR</name>
<reference evidence="1 2" key="1">
    <citation type="journal article" date="2012" name="Science">
        <title>Ecological populations of bacteria act as socially cohesive units of antibiotic production and resistance.</title>
        <authorList>
            <person name="Cordero O.X."/>
            <person name="Wildschutte H."/>
            <person name="Kirkup B."/>
            <person name="Proehl S."/>
            <person name="Ngo L."/>
            <person name="Hussain F."/>
            <person name="Le Roux F."/>
            <person name="Mincer T."/>
            <person name="Polz M.F."/>
        </authorList>
    </citation>
    <scope>NUCLEOTIDE SEQUENCE [LARGE SCALE GENOMIC DNA]</scope>
    <source>
        <strain evidence="1 2">FS-238</strain>
    </source>
</reference>
<accession>A0A853R5Y5</accession>
<dbReference type="Proteomes" id="UP000094808">
    <property type="component" value="Unassembled WGS sequence"/>
</dbReference>
<proteinExistence type="predicted"/>
<keyword evidence="2" id="KW-1185">Reference proteome</keyword>
<dbReference type="SUPFAM" id="SSF46689">
    <property type="entry name" value="Homeodomain-like"/>
    <property type="match status" value="1"/>
</dbReference>